<keyword evidence="1" id="KW-0175">Coiled coil</keyword>
<evidence type="ECO:0000256" key="2">
    <source>
        <dbReference type="SAM" id="SignalP"/>
    </source>
</evidence>
<sequence length="466" mass="53078">MLRLNPSLLSLFLWYLSFKEVFPTDLPELRELKVQNQELHDKGFIHPSVSKWGAHVLFVKKKEGYLQVAIDRPQLGKCFNEVNDFMKKMEGVRRDGQAKSTCNFHGSYSGVSGRSTIAAWPIQSALPASTASCIKRPEQWYLRAAVVMAEDVHKVGEEEISEARELVMQVEKQCNQERRLPAFAGKTDAEVSNAVITCTILVYDRMATILFDSGSTYSYVSVQFALGFDAKCLAYLAHIRDVDAESPSIESIPIVSEFKEVFPTDLPGMPLDRDIDFCIDWEPNTRPISIPPYRMAPIELIELKAQIQELLDKGFIHPTASQWSASVLFVKKKDSSMRMCIDYRQLNRVTIRNKYQVPRINDLFDQLLGASVFSKINQRFGYHQLKIRLEDVPKPAFRTYYGNYEFLVTSFGLTNSPATFMSLMNGVFKPFLDSFIIVFIDYVLVYSKSKEEHANHLCIVLGVLGK</sequence>
<dbReference type="InterPro" id="IPR053134">
    <property type="entry name" value="RNA-dir_DNA_polymerase"/>
</dbReference>
<dbReference type="EMBL" id="CP133618">
    <property type="protein sequence ID" value="WMV37357.1"/>
    <property type="molecule type" value="Genomic_DNA"/>
</dbReference>
<organism evidence="4 5">
    <name type="scientific">Solanum verrucosum</name>
    <dbReference type="NCBI Taxonomy" id="315347"/>
    <lineage>
        <taxon>Eukaryota</taxon>
        <taxon>Viridiplantae</taxon>
        <taxon>Streptophyta</taxon>
        <taxon>Embryophyta</taxon>
        <taxon>Tracheophyta</taxon>
        <taxon>Spermatophyta</taxon>
        <taxon>Magnoliopsida</taxon>
        <taxon>eudicotyledons</taxon>
        <taxon>Gunneridae</taxon>
        <taxon>Pentapetalae</taxon>
        <taxon>asterids</taxon>
        <taxon>lamiids</taxon>
        <taxon>Solanales</taxon>
        <taxon>Solanaceae</taxon>
        <taxon>Solanoideae</taxon>
        <taxon>Solaneae</taxon>
        <taxon>Solanum</taxon>
    </lineage>
</organism>
<dbReference type="Proteomes" id="UP001234989">
    <property type="component" value="Chromosome 7"/>
</dbReference>
<feature type="chain" id="PRO_5042165509" description="Reverse transcriptase domain-containing protein" evidence="2">
    <location>
        <begin position="24"/>
        <end position="466"/>
    </location>
</feature>
<evidence type="ECO:0000313" key="5">
    <source>
        <dbReference type="Proteomes" id="UP001234989"/>
    </source>
</evidence>
<proteinExistence type="predicted"/>
<feature type="domain" description="Reverse transcriptase" evidence="3">
    <location>
        <begin position="330"/>
        <end position="461"/>
    </location>
</feature>
<accession>A0AAF0U163</accession>
<dbReference type="Gene3D" id="3.30.70.270">
    <property type="match status" value="1"/>
</dbReference>
<dbReference type="Gene3D" id="3.10.10.10">
    <property type="entry name" value="HIV Type 1 Reverse Transcriptase, subunit A, domain 1"/>
    <property type="match status" value="2"/>
</dbReference>
<gene>
    <name evidence="4" type="ORF">MTR67_030742</name>
</gene>
<feature type="signal peptide" evidence="2">
    <location>
        <begin position="1"/>
        <end position="23"/>
    </location>
</feature>
<dbReference type="InterPro" id="IPR043502">
    <property type="entry name" value="DNA/RNA_pol_sf"/>
</dbReference>
<evidence type="ECO:0000256" key="1">
    <source>
        <dbReference type="SAM" id="Coils"/>
    </source>
</evidence>
<evidence type="ECO:0000313" key="4">
    <source>
        <dbReference type="EMBL" id="WMV37357.1"/>
    </source>
</evidence>
<dbReference type="AlphaFoldDB" id="A0AAF0U163"/>
<dbReference type="PANTHER" id="PTHR24559">
    <property type="entry name" value="TRANSPOSON TY3-I GAG-POL POLYPROTEIN"/>
    <property type="match status" value="1"/>
</dbReference>
<reference evidence="4" key="1">
    <citation type="submission" date="2023-08" db="EMBL/GenBank/DDBJ databases">
        <title>A de novo genome assembly of Solanum verrucosum Schlechtendal, a Mexican diploid species geographically isolated from the other diploid A-genome species in potato relatives.</title>
        <authorList>
            <person name="Hosaka K."/>
        </authorList>
    </citation>
    <scope>NUCLEOTIDE SEQUENCE</scope>
    <source>
        <tissue evidence="4">Young leaves</tissue>
    </source>
</reference>
<feature type="coiled-coil region" evidence="1">
    <location>
        <begin position="153"/>
        <end position="180"/>
    </location>
</feature>
<evidence type="ECO:0000259" key="3">
    <source>
        <dbReference type="Pfam" id="PF00078"/>
    </source>
</evidence>
<keyword evidence="2" id="KW-0732">Signal</keyword>
<dbReference type="InterPro" id="IPR043128">
    <property type="entry name" value="Rev_trsase/Diguanyl_cyclase"/>
</dbReference>
<dbReference type="CDD" id="cd01647">
    <property type="entry name" value="RT_LTR"/>
    <property type="match status" value="1"/>
</dbReference>
<protein>
    <recommendedName>
        <fullName evidence="3">Reverse transcriptase domain-containing protein</fullName>
    </recommendedName>
</protein>
<keyword evidence="5" id="KW-1185">Reference proteome</keyword>
<name>A0AAF0U163_SOLVR</name>
<dbReference type="Pfam" id="PF00078">
    <property type="entry name" value="RVT_1"/>
    <property type="match status" value="1"/>
</dbReference>
<dbReference type="PANTHER" id="PTHR24559:SF447">
    <property type="entry name" value="RNA-DIRECTED DNA POLYMERASE HOMOLOG"/>
    <property type="match status" value="1"/>
</dbReference>
<dbReference type="InterPro" id="IPR000477">
    <property type="entry name" value="RT_dom"/>
</dbReference>
<dbReference type="Pfam" id="PF08284">
    <property type="entry name" value="RVP_2"/>
    <property type="match status" value="1"/>
</dbReference>
<dbReference type="SUPFAM" id="SSF56672">
    <property type="entry name" value="DNA/RNA polymerases"/>
    <property type="match status" value="2"/>
</dbReference>